<dbReference type="PANTHER" id="PTHR43267:SF1">
    <property type="entry name" value="TRNA THREONYLCARBAMOYLADENOSINE DEHYDRATASE"/>
    <property type="match status" value="1"/>
</dbReference>
<gene>
    <name evidence="1" type="ORF">SCF082_LOCUS17823</name>
</gene>
<dbReference type="EMBL" id="CAXAMM010011858">
    <property type="protein sequence ID" value="CAK9027230.1"/>
    <property type="molecule type" value="Genomic_DNA"/>
</dbReference>
<keyword evidence="2" id="KW-1185">Reference proteome</keyword>
<dbReference type="SUPFAM" id="SSF69572">
    <property type="entry name" value="Activating enzymes of the ubiquitin-like proteins"/>
    <property type="match status" value="1"/>
</dbReference>
<dbReference type="InterPro" id="IPR045886">
    <property type="entry name" value="ThiF/MoeB/HesA"/>
</dbReference>
<comment type="caution">
    <text evidence="1">The sequence shown here is derived from an EMBL/GenBank/DDBJ whole genome shotgun (WGS) entry which is preliminary data.</text>
</comment>
<organism evidence="1 2">
    <name type="scientific">Durusdinium trenchii</name>
    <dbReference type="NCBI Taxonomy" id="1381693"/>
    <lineage>
        <taxon>Eukaryota</taxon>
        <taxon>Sar</taxon>
        <taxon>Alveolata</taxon>
        <taxon>Dinophyceae</taxon>
        <taxon>Suessiales</taxon>
        <taxon>Symbiodiniaceae</taxon>
        <taxon>Durusdinium</taxon>
    </lineage>
</organism>
<proteinExistence type="predicted"/>
<evidence type="ECO:0000313" key="2">
    <source>
        <dbReference type="Proteomes" id="UP001642464"/>
    </source>
</evidence>
<accession>A0ABP0KLS9</accession>
<dbReference type="Pfam" id="PF00899">
    <property type="entry name" value="ThiF"/>
    <property type="match status" value="1"/>
</dbReference>
<dbReference type="Proteomes" id="UP001642464">
    <property type="component" value="Unassembled WGS sequence"/>
</dbReference>
<dbReference type="InterPro" id="IPR035985">
    <property type="entry name" value="Ubiquitin-activating_enz"/>
</dbReference>
<dbReference type="CDD" id="cd00755">
    <property type="entry name" value="YgdL_like"/>
    <property type="match status" value="1"/>
</dbReference>
<dbReference type="PANTHER" id="PTHR43267">
    <property type="entry name" value="TRNA THREONYLCARBAMOYLADENOSINE DEHYDRATASE"/>
    <property type="match status" value="1"/>
</dbReference>
<evidence type="ECO:0000313" key="1">
    <source>
        <dbReference type="EMBL" id="CAK9027230.1"/>
    </source>
</evidence>
<dbReference type="Gene3D" id="3.40.50.720">
    <property type="entry name" value="NAD(P)-binding Rossmann-like Domain"/>
    <property type="match status" value="1"/>
</dbReference>
<protein>
    <submittedName>
        <fullName evidence="1">Uncharacterized protein</fullName>
    </submittedName>
</protein>
<reference evidence="1 2" key="1">
    <citation type="submission" date="2024-02" db="EMBL/GenBank/DDBJ databases">
        <authorList>
            <person name="Chen Y."/>
            <person name="Shah S."/>
            <person name="Dougan E. K."/>
            <person name="Thang M."/>
            <person name="Chan C."/>
        </authorList>
    </citation>
    <scope>NUCLEOTIDE SEQUENCE [LARGE SCALE GENOMIC DNA]</scope>
</reference>
<name>A0ABP0KLS9_9DINO</name>
<sequence>MAKLTSLVPQSRGGQVEPFHERRVSCAGSRPVPDPVPGVARRLVALSSVFVQRWLRARRSRRRLTCRSRQVAYDVDDPEQELQRLRFRGVSLLFGVPAFQRLQNARVAVLGIGGVGSWVVESLARSGIGALTLVDLDEICISNTNRQLHTLMDTVGRPKVDVMAERVRLINPECKVDTVQDFFVQETESQILDRQLDVVVDAIDGVANKCRLIYACRERHIPVVVSGGLGGKADPTQFCEDDITRVHGDGLTRRVRNTLPDWMPKENGFGNNMAFLLVNQREGGESLLSTAPRHQSLSRMSRWTKERSCKGRPVTVAMGPFAHLLECRDLLWRRVLRRY</sequence>
<dbReference type="InterPro" id="IPR000594">
    <property type="entry name" value="ThiF_NAD_FAD-bd"/>
</dbReference>